<gene>
    <name evidence="1" type="ORF">HPB47_015771</name>
</gene>
<keyword evidence="2" id="KW-1185">Reference proteome</keyword>
<name>A0AC60QV67_IXOPE</name>
<proteinExistence type="predicted"/>
<comment type="caution">
    <text evidence="1">The sequence shown here is derived from an EMBL/GenBank/DDBJ whole genome shotgun (WGS) entry which is preliminary data.</text>
</comment>
<accession>A0AC60QV67</accession>
<sequence>MRAGLELHGQQADKERSACHARALPDLDAYQRVARALLPRGGKGRGEGTGHRDTPVPSPQAFLYDAFVAPESKSRAFQHARTLEMAAGRSSACARAKKGCLYSNVDECNARRRGPTFVGHYVAPRSAGTILFTVQRRPTLLQRVPTNCPTLRMRVSRRQFTGNPNVTYVDVAAYPEAGLFAVAAVNGGDNSLTLAASVRAETPAAAETIAAALACRNFTNGRTPLLAARILGPRLEEYHQITWTPGHAGLEGNERANALARALTNRAGQNQSSHQSPPFTFVPLPSNYGERLEIQRLNRRIYPPPHKKLSTEDAVALRLIQTNTFPNLHRYSKMYPLTHRGICPWCGDTRPTLFHISWGCGGKPQHLKTPSASFERWEVQLTGDTLAGQEALVQQVRRAAMASGVLE</sequence>
<organism evidence="1 2">
    <name type="scientific">Ixodes persulcatus</name>
    <name type="common">Taiga tick</name>
    <dbReference type="NCBI Taxonomy" id="34615"/>
    <lineage>
        <taxon>Eukaryota</taxon>
        <taxon>Metazoa</taxon>
        <taxon>Ecdysozoa</taxon>
        <taxon>Arthropoda</taxon>
        <taxon>Chelicerata</taxon>
        <taxon>Arachnida</taxon>
        <taxon>Acari</taxon>
        <taxon>Parasitiformes</taxon>
        <taxon>Ixodida</taxon>
        <taxon>Ixodoidea</taxon>
        <taxon>Ixodidae</taxon>
        <taxon>Ixodinae</taxon>
        <taxon>Ixodes</taxon>
    </lineage>
</organism>
<dbReference type="EMBL" id="JABSTQ010004442">
    <property type="protein sequence ID" value="KAG0442159.1"/>
    <property type="molecule type" value="Genomic_DNA"/>
</dbReference>
<protein>
    <submittedName>
        <fullName evidence="1">Uncharacterized protein</fullName>
    </submittedName>
</protein>
<reference evidence="1 2" key="1">
    <citation type="journal article" date="2020" name="Cell">
        <title>Large-Scale Comparative Analyses of Tick Genomes Elucidate Their Genetic Diversity and Vector Capacities.</title>
        <authorList>
            <consortium name="Tick Genome and Microbiome Consortium (TIGMIC)"/>
            <person name="Jia N."/>
            <person name="Wang J."/>
            <person name="Shi W."/>
            <person name="Du L."/>
            <person name="Sun Y."/>
            <person name="Zhan W."/>
            <person name="Jiang J.F."/>
            <person name="Wang Q."/>
            <person name="Zhang B."/>
            <person name="Ji P."/>
            <person name="Bell-Sakyi L."/>
            <person name="Cui X.M."/>
            <person name="Yuan T.T."/>
            <person name="Jiang B.G."/>
            <person name="Yang W.F."/>
            <person name="Lam T.T."/>
            <person name="Chang Q.C."/>
            <person name="Ding S.J."/>
            <person name="Wang X.J."/>
            <person name="Zhu J.G."/>
            <person name="Ruan X.D."/>
            <person name="Zhao L."/>
            <person name="Wei J.T."/>
            <person name="Ye R.Z."/>
            <person name="Que T.C."/>
            <person name="Du C.H."/>
            <person name="Zhou Y.H."/>
            <person name="Cheng J.X."/>
            <person name="Dai P.F."/>
            <person name="Guo W.B."/>
            <person name="Han X.H."/>
            <person name="Huang E.J."/>
            <person name="Li L.F."/>
            <person name="Wei W."/>
            <person name="Gao Y.C."/>
            <person name="Liu J.Z."/>
            <person name="Shao H.Z."/>
            <person name="Wang X."/>
            <person name="Wang C.C."/>
            <person name="Yang T.C."/>
            <person name="Huo Q.B."/>
            <person name="Li W."/>
            <person name="Chen H.Y."/>
            <person name="Chen S.E."/>
            <person name="Zhou L.G."/>
            <person name="Ni X.B."/>
            <person name="Tian J.H."/>
            <person name="Sheng Y."/>
            <person name="Liu T."/>
            <person name="Pan Y.S."/>
            <person name="Xia L.Y."/>
            <person name="Li J."/>
            <person name="Zhao F."/>
            <person name="Cao W.C."/>
        </authorList>
    </citation>
    <scope>NUCLEOTIDE SEQUENCE [LARGE SCALE GENOMIC DNA]</scope>
    <source>
        <strain evidence="1">Iper-2018</strain>
    </source>
</reference>
<evidence type="ECO:0000313" key="1">
    <source>
        <dbReference type="EMBL" id="KAG0442159.1"/>
    </source>
</evidence>
<evidence type="ECO:0000313" key="2">
    <source>
        <dbReference type="Proteomes" id="UP000805193"/>
    </source>
</evidence>
<dbReference type="Proteomes" id="UP000805193">
    <property type="component" value="Unassembled WGS sequence"/>
</dbReference>